<protein>
    <recommendedName>
        <fullName evidence="3">Adenylosuccinate lyase</fullName>
    </recommendedName>
</protein>
<dbReference type="SUPFAM" id="SSF48371">
    <property type="entry name" value="ARM repeat"/>
    <property type="match status" value="1"/>
</dbReference>
<dbReference type="EMBL" id="REFH01000010">
    <property type="protein sequence ID" value="RMA74762.1"/>
    <property type="molecule type" value="Genomic_DNA"/>
</dbReference>
<reference evidence="1 2" key="1">
    <citation type="submission" date="2018-10" db="EMBL/GenBank/DDBJ databases">
        <title>Genomic Encyclopedia of Archaeal and Bacterial Type Strains, Phase II (KMG-II): from individual species to whole genera.</title>
        <authorList>
            <person name="Goeker M."/>
        </authorList>
    </citation>
    <scope>NUCLEOTIDE SEQUENCE [LARGE SCALE GENOMIC DNA]</scope>
    <source>
        <strain evidence="1 2">DSM 19727</strain>
    </source>
</reference>
<comment type="caution">
    <text evidence="1">The sequence shown here is derived from an EMBL/GenBank/DDBJ whole genome shotgun (WGS) entry which is preliminary data.</text>
</comment>
<evidence type="ECO:0008006" key="3">
    <source>
        <dbReference type="Google" id="ProtNLM"/>
    </source>
</evidence>
<dbReference type="Proteomes" id="UP000280368">
    <property type="component" value="Unassembled WGS sequence"/>
</dbReference>
<evidence type="ECO:0000313" key="2">
    <source>
        <dbReference type="Proteomes" id="UP000280368"/>
    </source>
</evidence>
<dbReference type="InterPro" id="IPR016024">
    <property type="entry name" value="ARM-type_fold"/>
</dbReference>
<accession>A0A3M0A6P7</accession>
<name>A0A3M0A6P7_9FLAO</name>
<sequence>MNSDLYKNINNSNAHRSSRDSIAKEVLKHGNLFADLFEIALNTNDKNHYKACWIMELVLQEKIEFIKEYLPNFCDKLTEFKNESALRSISKICMFLSKYHVLAKFQEEQIIESCLDWLITDSVKVATKAYAIRALFAFGKTNKWIYPELQRILIDDSHKHSYAYKAVAREILKKIK</sequence>
<evidence type="ECO:0000313" key="1">
    <source>
        <dbReference type="EMBL" id="RMA74762.1"/>
    </source>
</evidence>
<dbReference type="AlphaFoldDB" id="A0A3M0A6P7"/>
<proteinExistence type="predicted"/>
<gene>
    <name evidence="1" type="ORF">BC961_2089</name>
</gene>
<dbReference type="RefSeq" id="WP_121925745.1">
    <property type="nucleotide sequence ID" value="NZ_CBCSGA010000014.1"/>
</dbReference>
<dbReference type="OrthoDB" id="979487at2"/>
<keyword evidence="2" id="KW-1185">Reference proteome</keyword>
<organism evidence="1 2">
    <name type="scientific">Flavobacterium weaverense</name>
    <dbReference type="NCBI Taxonomy" id="271156"/>
    <lineage>
        <taxon>Bacteria</taxon>
        <taxon>Pseudomonadati</taxon>
        <taxon>Bacteroidota</taxon>
        <taxon>Flavobacteriia</taxon>
        <taxon>Flavobacteriales</taxon>
        <taxon>Flavobacteriaceae</taxon>
        <taxon>Flavobacterium</taxon>
    </lineage>
</organism>